<sequence length="175" mass="18140">MGVEGKDKARDGAGADGVGANERAEGGAAGKGAGSPEAGVAGPPPAKDRDAAGGSGAAARQGHDTARAADHGTSPAPADEGAGITDPDALMDLYYEVSMEGVDLRRFLDRLDAGEWGPVAPEAVVDFLRQLEAVILSNVEVKAMEGPHYAGRRAEVVEETQREFEELVARYLDRL</sequence>
<feature type="compositionally biased region" description="Basic and acidic residues" evidence="1">
    <location>
        <begin position="1"/>
        <end position="13"/>
    </location>
</feature>
<feature type="compositionally biased region" description="Basic and acidic residues" evidence="1">
    <location>
        <begin position="61"/>
        <end position="70"/>
    </location>
</feature>
<gene>
    <name evidence="2" type="ordered locus">Tmar_1379</name>
</gene>
<accession>E6SMD3</accession>
<proteinExistence type="predicted"/>
<keyword evidence="3" id="KW-1185">Reference proteome</keyword>
<dbReference type="KEGG" id="tmr:Tmar_1379"/>
<name>E6SMD3_THEM7</name>
<feature type="region of interest" description="Disordered" evidence="1">
    <location>
        <begin position="1"/>
        <end position="85"/>
    </location>
</feature>
<dbReference type="STRING" id="644966.Tmar_1379"/>
<evidence type="ECO:0000256" key="1">
    <source>
        <dbReference type="SAM" id="MobiDB-lite"/>
    </source>
</evidence>
<dbReference type="HOGENOM" id="CLU_1531817_0_0_9"/>
<dbReference type="AlphaFoldDB" id="E6SMD3"/>
<organism evidence="2 3">
    <name type="scientific">Thermaerobacter marianensis (strain ATCC 700841 / DSM 12885 / JCM 10246 / 7p75a)</name>
    <dbReference type="NCBI Taxonomy" id="644966"/>
    <lineage>
        <taxon>Bacteria</taxon>
        <taxon>Bacillati</taxon>
        <taxon>Bacillota</taxon>
        <taxon>Clostridia</taxon>
        <taxon>Eubacteriales</taxon>
        <taxon>Clostridiales Family XVII. Incertae Sedis</taxon>
        <taxon>Thermaerobacter</taxon>
    </lineage>
</organism>
<reference evidence="2 3" key="1">
    <citation type="journal article" date="2010" name="Stand. Genomic Sci.">
        <title>Complete genome sequence of Thermaerobacter marianensis type strain (7p75a).</title>
        <authorList>
            <person name="Han C."/>
            <person name="Gu W."/>
            <person name="Zhang X."/>
            <person name="Lapidus A."/>
            <person name="Nolan M."/>
            <person name="Copeland A."/>
            <person name="Lucas S."/>
            <person name="Del Rio T.G."/>
            <person name="Tice H."/>
            <person name="Cheng J.F."/>
            <person name="Tapia R."/>
            <person name="Goodwin L."/>
            <person name="Pitluck S."/>
            <person name="Pagani I."/>
            <person name="Ivanova N."/>
            <person name="Mavromatis K."/>
            <person name="Mikhailova N."/>
            <person name="Pati A."/>
            <person name="Chen A."/>
            <person name="Palaniappan K."/>
            <person name="Land M."/>
            <person name="Hauser L."/>
            <person name="Chang Y.J."/>
            <person name="Jeffries C.D."/>
            <person name="Schneider S."/>
            <person name="Rohde M."/>
            <person name="Goker M."/>
            <person name="Pukall R."/>
            <person name="Woyke T."/>
            <person name="Bristow J."/>
            <person name="Eisen J.A."/>
            <person name="Markowitz V."/>
            <person name="Hugenholtz P."/>
            <person name="Kyrpides N.C."/>
            <person name="Klenk H.P."/>
            <person name="Detter J.C."/>
        </authorList>
    </citation>
    <scope>NUCLEOTIDE SEQUENCE [LARGE SCALE GENOMIC DNA]</scope>
    <source>
        <strain evidence="3">ATCC 700841 / DSM 12885 / JCM 10246 / 7p75a</strain>
    </source>
</reference>
<dbReference type="RefSeq" id="WP_013495796.1">
    <property type="nucleotide sequence ID" value="NC_014831.1"/>
</dbReference>
<reference evidence="3" key="2">
    <citation type="journal article" date="2010" name="Stand. Genomic Sci.">
        <title>Complete genome sequence of Thermaerobacter marianensis type strain (7p75aT).</title>
        <authorList>
            <person name="Han C."/>
            <person name="Gu W."/>
            <person name="Zhang X."/>
            <person name="Lapidus A."/>
            <person name="Nolan M."/>
            <person name="Copeland A."/>
            <person name="Lucas S."/>
            <person name="Glavina Del Rio T."/>
            <person name="Tice H."/>
            <person name="Cheng J."/>
            <person name="Tapia R."/>
            <person name="Goodwin L."/>
            <person name="Pitluck S."/>
            <person name="Pagani I."/>
            <person name="Ivanova N."/>
            <person name="Mavromatis K."/>
            <person name="Mikhailova N."/>
            <person name="Pati A."/>
            <person name="Chen A."/>
            <person name="Palaniappan K."/>
            <person name="Land M."/>
            <person name="Hauser L."/>
            <person name="Chang Y."/>
            <person name="Jeffries C."/>
            <person name="Schneider S."/>
            <person name="Rohde M."/>
            <person name="Goker M."/>
            <person name="Pukall R."/>
            <person name="Woyke T."/>
            <person name="Bristow J."/>
            <person name="Eisen J."/>
            <person name="Markowitz V."/>
            <person name="Hugenholtz P."/>
            <person name="Kyrpides N."/>
            <person name="Klenk H."/>
            <person name="Detter J."/>
        </authorList>
    </citation>
    <scope>NUCLEOTIDE SEQUENCE [LARGE SCALE GENOMIC DNA]</scope>
    <source>
        <strain evidence="3">ATCC 700841 / DSM 12885 / JCM 10246 / 7p75a</strain>
    </source>
</reference>
<dbReference type="Proteomes" id="UP000008915">
    <property type="component" value="Chromosome"/>
</dbReference>
<evidence type="ECO:0000313" key="2">
    <source>
        <dbReference type="EMBL" id="ADU51492.1"/>
    </source>
</evidence>
<protein>
    <submittedName>
        <fullName evidence="2">Uncharacterized protein</fullName>
    </submittedName>
</protein>
<dbReference type="EMBL" id="CP002344">
    <property type="protein sequence ID" value="ADU51492.1"/>
    <property type="molecule type" value="Genomic_DNA"/>
</dbReference>
<evidence type="ECO:0000313" key="3">
    <source>
        <dbReference type="Proteomes" id="UP000008915"/>
    </source>
</evidence>